<evidence type="ECO:0000313" key="2">
    <source>
        <dbReference type="EMBL" id="RRQ22207.1"/>
    </source>
</evidence>
<protein>
    <submittedName>
        <fullName evidence="2">Uncharacterized protein</fullName>
    </submittedName>
</protein>
<name>A0A426QKI6_9GAMM</name>
<evidence type="ECO:0000313" key="3">
    <source>
        <dbReference type="Proteomes" id="UP000287798"/>
    </source>
</evidence>
<accession>A0A426QKI6</accession>
<gene>
    <name evidence="2" type="ORF">D6C00_09735</name>
</gene>
<feature type="signal peptide" evidence="1">
    <location>
        <begin position="1"/>
        <end position="23"/>
    </location>
</feature>
<dbReference type="AlphaFoldDB" id="A0A426QKI6"/>
<dbReference type="Proteomes" id="UP000287798">
    <property type="component" value="Unassembled WGS sequence"/>
</dbReference>
<reference evidence="2 3" key="1">
    <citation type="journal article" date="2010" name="Int. J. Syst. Evol. Microbiol.">
        <title>Thiohalobacter thiocyanaticus gen. nov., sp. nov., a moderately halophilic, sulfur-oxidizing gammaproteobacterium from hypersaline lakes, that utilizes thiocyanate.</title>
        <authorList>
            <person name="Sorokin D.Y."/>
            <person name="Kovaleva O.L."/>
            <person name="Tourova T.P."/>
            <person name="Muyzer G."/>
        </authorList>
    </citation>
    <scope>NUCLEOTIDE SEQUENCE [LARGE SCALE GENOMIC DNA]</scope>
    <source>
        <strain evidence="2 3">Hrh1</strain>
    </source>
</reference>
<keyword evidence="3" id="KW-1185">Reference proteome</keyword>
<proteinExistence type="predicted"/>
<comment type="caution">
    <text evidence="2">The sequence shown here is derived from an EMBL/GenBank/DDBJ whole genome shotgun (WGS) entry which is preliminary data.</text>
</comment>
<feature type="chain" id="PRO_5019027950" evidence="1">
    <location>
        <begin position="24"/>
        <end position="73"/>
    </location>
</feature>
<organism evidence="2 3">
    <name type="scientific">Thiohalobacter thiocyanaticus</name>
    <dbReference type="NCBI Taxonomy" id="585455"/>
    <lineage>
        <taxon>Bacteria</taxon>
        <taxon>Pseudomonadati</taxon>
        <taxon>Pseudomonadota</taxon>
        <taxon>Gammaproteobacteria</taxon>
        <taxon>Thiohalobacterales</taxon>
        <taxon>Thiohalobacteraceae</taxon>
        <taxon>Thiohalobacter</taxon>
    </lineage>
</organism>
<dbReference type="EMBL" id="QZMU01000001">
    <property type="protein sequence ID" value="RRQ22207.1"/>
    <property type="molecule type" value="Genomic_DNA"/>
</dbReference>
<keyword evidence="1" id="KW-0732">Signal</keyword>
<sequence length="73" mass="7790">MVMKSELFLALALLAGAVAPALAGEDCVELVEHSIGEPDEGYGIGEIRVGKPGSENFSSMRYLLHPYPDCPRA</sequence>
<evidence type="ECO:0000256" key="1">
    <source>
        <dbReference type="SAM" id="SignalP"/>
    </source>
</evidence>